<name>A0AAV7TB11_PLEWA</name>
<dbReference type="EMBL" id="JANPWB010000007">
    <property type="protein sequence ID" value="KAJ1173057.1"/>
    <property type="molecule type" value="Genomic_DNA"/>
</dbReference>
<dbReference type="Proteomes" id="UP001066276">
    <property type="component" value="Chromosome 4_1"/>
</dbReference>
<gene>
    <name evidence="1" type="ORF">NDU88_004899</name>
</gene>
<sequence>MWLRAATAPCAITPRPLPATHCRKDAPECHAIRTPPLLATIRLSGLPGGACGEKSENRHKSYHGYQEAHVGKRAKTDIVYDSHPPEGATLFPEHGRSLRWVPPAPLVRVVQSSCPPLFRLSRLFRIFLLLTPGDGAKRLPLPFVIRTCKGIGCHALHFRVGSDSAVSILRIWQVRLQQQRPVTRP</sequence>
<protein>
    <submittedName>
        <fullName evidence="1">Uncharacterized protein</fullName>
    </submittedName>
</protein>
<evidence type="ECO:0000313" key="1">
    <source>
        <dbReference type="EMBL" id="KAJ1173057.1"/>
    </source>
</evidence>
<dbReference type="AlphaFoldDB" id="A0AAV7TB11"/>
<comment type="caution">
    <text evidence="1">The sequence shown here is derived from an EMBL/GenBank/DDBJ whole genome shotgun (WGS) entry which is preliminary data.</text>
</comment>
<keyword evidence="2" id="KW-1185">Reference proteome</keyword>
<reference evidence="1" key="1">
    <citation type="journal article" date="2022" name="bioRxiv">
        <title>Sequencing and chromosome-scale assembly of the giantPleurodeles waltlgenome.</title>
        <authorList>
            <person name="Brown T."/>
            <person name="Elewa A."/>
            <person name="Iarovenko S."/>
            <person name="Subramanian E."/>
            <person name="Araus A.J."/>
            <person name="Petzold A."/>
            <person name="Susuki M."/>
            <person name="Suzuki K.-i.T."/>
            <person name="Hayashi T."/>
            <person name="Toyoda A."/>
            <person name="Oliveira C."/>
            <person name="Osipova E."/>
            <person name="Leigh N.D."/>
            <person name="Simon A."/>
            <person name="Yun M.H."/>
        </authorList>
    </citation>
    <scope>NUCLEOTIDE SEQUENCE</scope>
    <source>
        <strain evidence="1">20211129_DDA</strain>
        <tissue evidence="1">Liver</tissue>
    </source>
</reference>
<organism evidence="1 2">
    <name type="scientific">Pleurodeles waltl</name>
    <name type="common">Iberian ribbed newt</name>
    <dbReference type="NCBI Taxonomy" id="8319"/>
    <lineage>
        <taxon>Eukaryota</taxon>
        <taxon>Metazoa</taxon>
        <taxon>Chordata</taxon>
        <taxon>Craniata</taxon>
        <taxon>Vertebrata</taxon>
        <taxon>Euteleostomi</taxon>
        <taxon>Amphibia</taxon>
        <taxon>Batrachia</taxon>
        <taxon>Caudata</taxon>
        <taxon>Salamandroidea</taxon>
        <taxon>Salamandridae</taxon>
        <taxon>Pleurodelinae</taxon>
        <taxon>Pleurodeles</taxon>
    </lineage>
</organism>
<proteinExistence type="predicted"/>
<accession>A0AAV7TB11</accession>
<evidence type="ECO:0000313" key="2">
    <source>
        <dbReference type="Proteomes" id="UP001066276"/>
    </source>
</evidence>